<feature type="chain" id="PRO_5042980958" evidence="1">
    <location>
        <begin position="18"/>
        <end position="141"/>
    </location>
</feature>
<name>A0AAN8IBF7_TRICO</name>
<dbReference type="Proteomes" id="UP001331761">
    <property type="component" value="Unassembled WGS sequence"/>
</dbReference>
<protein>
    <submittedName>
        <fullName evidence="2">Uncharacterized protein</fullName>
    </submittedName>
</protein>
<evidence type="ECO:0000313" key="3">
    <source>
        <dbReference type="Proteomes" id="UP001331761"/>
    </source>
</evidence>
<feature type="signal peptide" evidence="1">
    <location>
        <begin position="1"/>
        <end position="17"/>
    </location>
</feature>
<keyword evidence="1" id="KW-0732">Signal</keyword>
<dbReference type="EMBL" id="WIXE01023338">
    <property type="protein sequence ID" value="KAK5966601.1"/>
    <property type="molecule type" value="Genomic_DNA"/>
</dbReference>
<sequence>MWSILTLLAVFLTSAYAQDYLIKSISTGILRADVKIAIKDLSYRYNKNMVWDDILANEALKEVIKPYSVNAPLKIYRRMKIANSDYSLMKNKIVHALESSFASRKFLLQVLPRGTRYGCNGTYSKNGIDYLLSLVCIYKWK</sequence>
<accession>A0AAN8IBF7</accession>
<comment type="caution">
    <text evidence="2">The sequence shown here is derived from an EMBL/GenBank/DDBJ whole genome shotgun (WGS) entry which is preliminary data.</text>
</comment>
<organism evidence="2 3">
    <name type="scientific">Trichostrongylus colubriformis</name>
    <name type="common">Black scour worm</name>
    <dbReference type="NCBI Taxonomy" id="6319"/>
    <lineage>
        <taxon>Eukaryota</taxon>
        <taxon>Metazoa</taxon>
        <taxon>Ecdysozoa</taxon>
        <taxon>Nematoda</taxon>
        <taxon>Chromadorea</taxon>
        <taxon>Rhabditida</taxon>
        <taxon>Rhabditina</taxon>
        <taxon>Rhabditomorpha</taxon>
        <taxon>Strongyloidea</taxon>
        <taxon>Trichostrongylidae</taxon>
        <taxon>Trichostrongylus</taxon>
    </lineage>
</organism>
<gene>
    <name evidence="2" type="ORF">GCK32_010843</name>
</gene>
<evidence type="ECO:0000313" key="2">
    <source>
        <dbReference type="EMBL" id="KAK5966601.1"/>
    </source>
</evidence>
<reference evidence="2 3" key="1">
    <citation type="submission" date="2019-10" db="EMBL/GenBank/DDBJ databases">
        <title>Assembly and Annotation for the nematode Trichostrongylus colubriformis.</title>
        <authorList>
            <person name="Martin J."/>
        </authorList>
    </citation>
    <scope>NUCLEOTIDE SEQUENCE [LARGE SCALE GENOMIC DNA]</scope>
    <source>
        <strain evidence="2">G859</strain>
        <tissue evidence="2">Whole worm</tissue>
    </source>
</reference>
<proteinExistence type="predicted"/>
<dbReference type="AlphaFoldDB" id="A0AAN8IBF7"/>
<evidence type="ECO:0000256" key="1">
    <source>
        <dbReference type="SAM" id="SignalP"/>
    </source>
</evidence>
<keyword evidence="3" id="KW-1185">Reference proteome</keyword>